<evidence type="ECO:0000313" key="2">
    <source>
        <dbReference type="EMBL" id="RDU62326.1"/>
    </source>
</evidence>
<gene>
    <name evidence="2" type="ORF">CQA43_06960</name>
</gene>
<reference evidence="2 3" key="1">
    <citation type="submission" date="2018-04" db="EMBL/GenBank/DDBJ databases">
        <title>Novel Campyloabacter and Helicobacter Species and Strains.</title>
        <authorList>
            <person name="Mannion A.J."/>
            <person name="Shen Z."/>
            <person name="Fox J.G."/>
        </authorList>
    </citation>
    <scope>NUCLEOTIDE SEQUENCE [LARGE SCALE GENOMIC DNA]</scope>
    <source>
        <strain evidence="2 3">MIT 99-5101</strain>
    </source>
</reference>
<protein>
    <submittedName>
        <fullName evidence="2">Uncharacterized protein</fullName>
    </submittedName>
</protein>
<dbReference type="AlphaFoldDB" id="A0A3D8IBK9"/>
<sequence length="166" mass="18856">MQVNTNSYVRENPLFHQTTQNQQESATSFEVLLSMQNNQNHAENRESQKANAINLSEFGVSWDSDEGRMVRTAQIVSAIQQYAKEHNTDPLKVNWQRANVSWNQNFANASRTEQKEMLENVLGVLESETAIQRGLYMGETESPAHFEKRKSAAIDILSEILQGIKA</sequence>
<dbReference type="Proteomes" id="UP000256650">
    <property type="component" value="Unassembled WGS sequence"/>
</dbReference>
<dbReference type="EMBL" id="NXLS01000007">
    <property type="protein sequence ID" value="RDU62326.1"/>
    <property type="molecule type" value="Genomic_DNA"/>
</dbReference>
<evidence type="ECO:0000313" key="3">
    <source>
        <dbReference type="Proteomes" id="UP000256650"/>
    </source>
</evidence>
<evidence type="ECO:0000256" key="1">
    <source>
        <dbReference type="SAM" id="MobiDB-lite"/>
    </source>
</evidence>
<feature type="region of interest" description="Disordered" evidence="1">
    <location>
        <begin position="1"/>
        <end position="23"/>
    </location>
</feature>
<accession>A0A3D8IBK9</accession>
<proteinExistence type="predicted"/>
<organism evidence="2 3">
    <name type="scientific">Helicobacter ganmani</name>
    <dbReference type="NCBI Taxonomy" id="60246"/>
    <lineage>
        <taxon>Bacteria</taxon>
        <taxon>Pseudomonadati</taxon>
        <taxon>Campylobacterota</taxon>
        <taxon>Epsilonproteobacteria</taxon>
        <taxon>Campylobacterales</taxon>
        <taxon>Helicobacteraceae</taxon>
        <taxon>Helicobacter</taxon>
    </lineage>
</organism>
<keyword evidence="3" id="KW-1185">Reference proteome</keyword>
<dbReference type="GeneID" id="82536028"/>
<dbReference type="RefSeq" id="WP_115551891.1">
    <property type="nucleotide sequence ID" value="NZ_CAOQIW010000001.1"/>
</dbReference>
<dbReference type="OrthoDB" id="5329167at2"/>
<comment type="caution">
    <text evidence="2">The sequence shown here is derived from an EMBL/GenBank/DDBJ whole genome shotgun (WGS) entry which is preliminary data.</text>
</comment>
<name>A0A3D8IBK9_9HELI</name>